<organism evidence="1 2">
    <name type="scientific">Spiroplasma gladiatoris</name>
    <dbReference type="NCBI Taxonomy" id="2143"/>
    <lineage>
        <taxon>Bacteria</taxon>
        <taxon>Bacillati</taxon>
        <taxon>Mycoplasmatota</taxon>
        <taxon>Mollicutes</taxon>
        <taxon>Entomoplasmatales</taxon>
        <taxon>Spiroplasmataceae</taxon>
        <taxon>Spiroplasma</taxon>
    </lineage>
</organism>
<dbReference type="EMBL" id="CP038013">
    <property type="protein sequence ID" value="QBQ08084.1"/>
    <property type="molecule type" value="Genomic_DNA"/>
</dbReference>
<accession>A0A4P7AI07</accession>
<sequence>MVVISFAAITSTVLVKFVFNNKSDLIETNDNNDNNNNDKDTEENNDFKSIEDEFVEKNKKITFKKEEKTDIIGFDINLPYIKTEIFKYYFLKHFSYLGPKSEKLHLKFEFNKKTKPNLVKVFYNSVFFSNKYLVWNYQTKYI</sequence>
<reference evidence="1 2" key="1">
    <citation type="submission" date="2019-03" db="EMBL/GenBank/DDBJ databases">
        <title>Complete genome sequence of Spiroplasma gladiatoris TG-1 (DSM 22552).</title>
        <authorList>
            <person name="Lin Y.-C."/>
            <person name="Chou L."/>
            <person name="Kuo C.-H."/>
        </authorList>
    </citation>
    <scope>NUCLEOTIDE SEQUENCE [LARGE SCALE GENOMIC DNA]</scope>
    <source>
        <strain evidence="1 2">TG-1</strain>
    </source>
</reference>
<keyword evidence="2" id="KW-1185">Reference proteome</keyword>
<dbReference type="KEGG" id="sgq:SGLAD_v1c08850"/>
<gene>
    <name evidence="1" type="ORF">SGLAD_v1c08850</name>
</gene>
<protein>
    <submittedName>
        <fullName evidence="1">Uncharacterized protein</fullName>
    </submittedName>
</protein>
<evidence type="ECO:0000313" key="2">
    <source>
        <dbReference type="Proteomes" id="UP000294309"/>
    </source>
</evidence>
<proteinExistence type="predicted"/>
<name>A0A4P7AI07_9MOLU</name>
<dbReference type="AlphaFoldDB" id="A0A4P7AI07"/>
<dbReference type="Proteomes" id="UP000294309">
    <property type="component" value="Chromosome"/>
</dbReference>
<evidence type="ECO:0000313" key="1">
    <source>
        <dbReference type="EMBL" id="QBQ08084.1"/>
    </source>
</evidence>